<comment type="subcellular location">
    <subcellularLocation>
        <location evidence="9">Cytoplasm</location>
    </subcellularLocation>
    <text evidence="9">About half TF is bound to the ribosome near the polypeptide exit tunnel while the other half is free in the cytoplasm.</text>
</comment>
<organism evidence="13">
    <name type="scientific">Eiseniibacteriota bacterium</name>
    <dbReference type="NCBI Taxonomy" id="2212470"/>
    <lineage>
        <taxon>Bacteria</taxon>
        <taxon>Candidatus Eiseniibacteriota</taxon>
    </lineage>
</organism>
<dbReference type="GO" id="GO:0051083">
    <property type="term" value="P:'de novo' cotranslational protein folding"/>
    <property type="evidence" value="ECO:0007669"/>
    <property type="project" value="TreeGrafter"/>
</dbReference>
<dbReference type="SUPFAM" id="SSF54534">
    <property type="entry name" value="FKBP-like"/>
    <property type="match status" value="1"/>
</dbReference>
<dbReference type="AlphaFoldDB" id="A0A832HZH7"/>
<evidence type="ECO:0000313" key="13">
    <source>
        <dbReference type="EMBL" id="HGZ42257.1"/>
    </source>
</evidence>
<dbReference type="PANTHER" id="PTHR30560:SF3">
    <property type="entry name" value="TRIGGER FACTOR-LIKE PROTEIN TIG, CHLOROPLASTIC"/>
    <property type="match status" value="1"/>
</dbReference>
<evidence type="ECO:0000259" key="10">
    <source>
        <dbReference type="Pfam" id="PF00254"/>
    </source>
</evidence>
<keyword evidence="9" id="KW-0132">Cell division</keyword>
<gene>
    <name evidence="9 13" type="primary">tig</name>
    <name evidence="13" type="ORF">ENR23_02320</name>
</gene>
<dbReference type="GO" id="GO:0043022">
    <property type="term" value="F:ribosome binding"/>
    <property type="evidence" value="ECO:0007669"/>
    <property type="project" value="TreeGrafter"/>
</dbReference>
<evidence type="ECO:0000256" key="1">
    <source>
        <dbReference type="ARBA" id="ARBA00000971"/>
    </source>
</evidence>
<dbReference type="Gene3D" id="3.10.50.40">
    <property type="match status" value="1"/>
</dbReference>
<comment type="similarity">
    <text evidence="2 9">Belongs to the FKBP-type PPIase family. Tig subfamily.</text>
</comment>
<dbReference type="Gene3D" id="3.30.70.1050">
    <property type="entry name" value="Trigger factor ribosome-binding domain"/>
    <property type="match status" value="1"/>
</dbReference>
<dbReference type="InterPro" id="IPR036611">
    <property type="entry name" value="Trigger_fac_ribosome-bd_sf"/>
</dbReference>
<dbReference type="GO" id="GO:0015031">
    <property type="term" value="P:protein transport"/>
    <property type="evidence" value="ECO:0007669"/>
    <property type="project" value="UniProtKB-UniRule"/>
</dbReference>
<sequence length="431" mass="48671">MKLSVRSTGPWQHALDVEIPVEDVEARFHELALKIQRRAALPGFRKGRVPLDMVRAQFAPHLEQDFVEDVVPRYASDAVAEARLEPVVPPTVRNLRLTPGAPLTFEVHVEVRPEVEVRDYRGLPLTRRPVAIDEATVDAALERLREESAVFADLSRPAQRGDVLLVDTVRLDPNGRRLGPTRQKGLRLQLGAPGMLPDLENGLLGAEEGQERTVAIDYPADYANAELAGKSYRYAVKVRKIQEKKLRDLDDNFARDVFQLGTLDELRARVRANLEAEERVRVQRELDAAVTDELIRRNPVELPERLVTWMLARVIEEGTGGRTMDDRLRADLEARYRPGVERSLRREVLLAAVAKQEGLEVGDADVAAEIERMIQAEPRQASRIRARYQSEDRRRALREGLLERKALDRLIELAEVREVASGEPLVVPAGR</sequence>
<reference evidence="13" key="1">
    <citation type="journal article" date="2020" name="mSystems">
        <title>Genome- and Community-Level Interaction Insights into Carbon Utilization and Element Cycling Functions of Hydrothermarchaeota in Hydrothermal Sediment.</title>
        <authorList>
            <person name="Zhou Z."/>
            <person name="Liu Y."/>
            <person name="Xu W."/>
            <person name="Pan J."/>
            <person name="Luo Z.H."/>
            <person name="Li M."/>
        </authorList>
    </citation>
    <scope>NUCLEOTIDE SEQUENCE [LARGE SCALE GENOMIC DNA]</scope>
    <source>
        <strain evidence="13">SpSt-381</strain>
    </source>
</reference>
<dbReference type="SUPFAM" id="SSF102735">
    <property type="entry name" value="Trigger factor ribosome-binding domain"/>
    <property type="match status" value="1"/>
</dbReference>
<evidence type="ECO:0000256" key="8">
    <source>
        <dbReference type="ARBA" id="ARBA00029986"/>
    </source>
</evidence>
<dbReference type="InterPro" id="IPR005215">
    <property type="entry name" value="Trig_fac"/>
</dbReference>
<feature type="domain" description="PPIase FKBP-type" evidence="10">
    <location>
        <begin position="158"/>
        <end position="230"/>
    </location>
</feature>
<dbReference type="InterPro" id="IPR008881">
    <property type="entry name" value="Trigger_fac_ribosome-bd_bac"/>
</dbReference>
<keyword evidence="9" id="KW-0131">Cell cycle</keyword>
<dbReference type="NCBIfam" id="TIGR00115">
    <property type="entry name" value="tig"/>
    <property type="match status" value="1"/>
</dbReference>
<evidence type="ECO:0000256" key="4">
    <source>
        <dbReference type="ARBA" id="ARBA00016902"/>
    </source>
</evidence>
<protein>
    <recommendedName>
        <fullName evidence="4 9">Trigger factor</fullName>
        <shortName evidence="9">TF</shortName>
        <ecNumber evidence="3 9">5.2.1.8</ecNumber>
    </recommendedName>
    <alternativeName>
        <fullName evidence="8 9">PPIase</fullName>
    </alternativeName>
</protein>
<dbReference type="PANTHER" id="PTHR30560">
    <property type="entry name" value="TRIGGER FACTOR CHAPERONE AND PEPTIDYL-PROLYL CIS/TRANS ISOMERASE"/>
    <property type="match status" value="1"/>
</dbReference>
<evidence type="ECO:0000259" key="12">
    <source>
        <dbReference type="Pfam" id="PF05698"/>
    </source>
</evidence>
<dbReference type="PIRSF" id="PIRSF003095">
    <property type="entry name" value="Trigger_factor"/>
    <property type="match status" value="1"/>
</dbReference>
<evidence type="ECO:0000256" key="5">
    <source>
        <dbReference type="ARBA" id="ARBA00023110"/>
    </source>
</evidence>
<evidence type="ECO:0000256" key="9">
    <source>
        <dbReference type="HAMAP-Rule" id="MF_00303"/>
    </source>
</evidence>
<feature type="domain" description="Trigger factor C-terminal" evidence="12">
    <location>
        <begin position="262"/>
        <end position="412"/>
    </location>
</feature>
<accession>A0A832HZH7</accession>
<dbReference type="GO" id="GO:0003755">
    <property type="term" value="F:peptidyl-prolyl cis-trans isomerase activity"/>
    <property type="evidence" value="ECO:0007669"/>
    <property type="project" value="UniProtKB-UniRule"/>
</dbReference>
<dbReference type="GO" id="GO:0043335">
    <property type="term" value="P:protein unfolding"/>
    <property type="evidence" value="ECO:0007669"/>
    <property type="project" value="TreeGrafter"/>
</dbReference>
<dbReference type="InterPro" id="IPR008880">
    <property type="entry name" value="Trigger_fac_C"/>
</dbReference>
<dbReference type="InterPro" id="IPR037041">
    <property type="entry name" value="Trigger_fac_C_sf"/>
</dbReference>
<evidence type="ECO:0000259" key="11">
    <source>
        <dbReference type="Pfam" id="PF05697"/>
    </source>
</evidence>
<comment type="domain">
    <text evidence="9">Consists of 3 domains; the N-terminus binds the ribosome, the middle domain has PPIase activity, while the C-terminus has intrinsic chaperone activity on its own.</text>
</comment>
<comment type="function">
    <text evidence="9">Involved in protein export. Acts as a chaperone by maintaining the newly synthesized protein in an open conformation. Functions as a peptidyl-prolyl cis-trans isomerase.</text>
</comment>
<dbReference type="Pfam" id="PF00254">
    <property type="entry name" value="FKBP_C"/>
    <property type="match status" value="1"/>
</dbReference>
<name>A0A832HZH7_UNCEI</name>
<comment type="caution">
    <text evidence="13">The sequence shown here is derived from an EMBL/GenBank/DDBJ whole genome shotgun (WGS) entry which is preliminary data.</text>
</comment>
<dbReference type="Pfam" id="PF05697">
    <property type="entry name" value="Trigger_N"/>
    <property type="match status" value="1"/>
</dbReference>
<dbReference type="EMBL" id="DSQF01000003">
    <property type="protein sequence ID" value="HGZ42257.1"/>
    <property type="molecule type" value="Genomic_DNA"/>
</dbReference>
<dbReference type="HAMAP" id="MF_00303">
    <property type="entry name" value="Trigger_factor_Tig"/>
    <property type="match status" value="1"/>
</dbReference>
<keyword evidence="9" id="KW-0963">Cytoplasm</keyword>
<dbReference type="EC" id="5.2.1.8" evidence="3 9"/>
<evidence type="ECO:0000256" key="3">
    <source>
        <dbReference type="ARBA" id="ARBA00013194"/>
    </source>
</evidence>
<keyword evidence="6 9" id="KW-0143">Chaperone</keyword>
<dbReference type="GO" id="GO:0044183">
    <property type="term" value="F:protein folding chaperone"/>
    <property type="evidence" value="ECO:0007669"/>
    <property type="project" value="TreeGrafter"/>
</dbReference>
<dbReference type="InterPro" id="IPR001179">
    <property type="entry name" value="PPIase_FKBP_dom"/>
</dbReference>
<dbReference type="GO" id="GO:0051301">
    <property type="term" value="P:cell division"/>
    <property type="evidence" value="ECO:0007669"/>
    <property type="project" value="UniProtKB-KW"/>
</dbReference>
<keyword evidence="5 9" id="KW-0697">Rotamase</keyword>
<evidence type="ECO:0000256" key="7">
    <source>
        <dbReference type="ARBA" id="ARBA00023235"/>
    </source>
</evidence>
<dbReference type="InterPro" id="IPR027304">
    <property type="entry name" value="Trigger_fact/SurA_dom_sf"/>
</dbReference>
<dbReference type="InterPro" id="IPR046357">
    <property type="entry name" value="PPIase_dom_sf"/>
</dbReference>
<comment type="catalytic activity">
    <reaction evidence="1 9">
        <text>[protein]-peptidylproline (omega=180) = [protein]-peptidylproline (omega=0)</text>
        <dbReference type="Rhea" id="RHEA:16237"/>
        <dbReference type="Rhea" id="RHEA-COMP:10747"/>
        <dbReference type="Rhea" id="RHEA-COMP:10748"/>
        <dbReference type="ChEBI" id="CHEBI:83833"/>
        <dbReference type="ChEBI" id="CHEBI:83834"/>
        <dbReference type="EC" id="5.2.1.8"/>
    </reaction>
</comment>
<dbReference type="Pfam" id="PF05698">
    <property type="entry name" value="Trigger_C"/>
    <property type="match status" value="1"/>
</dbReference>
<feature type="domain" description="Trigger factor ribosome-binding bacterial" evidence="11">
    <location>
        <begin position="1"/>
        <end position="144"/>
    </location>
</feature>
<dbReference type="GO" id="GO:0005737">
    <property type="term" value="C:cytoplasm"/>
    <property type="evidence" value="ECO:0007669"/>
    <property type="project" value="UniProtKB-SubCell"/>
</dbReference>
<dbReference type="Gene3D" id="1.10.3120.10">
    <property type="entry name" value="Trigger factor, C-terminal domain"/>
    <property type="match status" value="1"/>
</dbReference>
<keyword evidence="7 9" id="KW-0413">Isomerase</keyword>
<evidence type="ECO:0000256" key="2">
    <source>
        <dbReference type="ARBA" id="ARBA00005464"/>
    </source>
</evidence>
<proteinExistence type="inferred from homology"/>
<dbReference type="SUPFAM" id="SSF109998">
    <property type="entry name" value="Triger factor/SurA peptide-binding domain-like"/>
    <property type="match status" value="1"/>
</dbReference>
<evidence type="ECO:0000256" key="6">
    <source>
        <dbReference type="ARBA" id="ARBA00023186"/>
    </source>
</evidence>